<dbReference type="Pfam" id="PF01022">
    <property type="entry name" value="HTH_5"/>
    <property type="match status" value="1"/>
</dbReference>
<feature type="compositionally biased region" description="Basic and acidic residues" evidence="4">
    <location>
        <begin position="128"/>
        <end position="137"/>
    </location>
</feature>
<evidence type="ECO:0000256" key="2">
    <source>
        <dbReference type="ARBA" id="ARBA00023125"/>
    </source>
</evidence>
<dbReference type="SUPFAM" id="SSF46785">
    <property type="entry name" value="Winged helix' DNA-binding domain"/>
    <property type="match status" value="1"/>
</dbReference>
<evidence type="ECO:0000256" key="1">
    <source>
        <dbReference type="ARBA" id="ARBA00023015"/>
    </source>
</evidence>
<keyword evidence="7" id="KW-1185">Reference proteome</keyword>
<dbReference type="AlphaFoldDB" id="A0A2P8DJ79"/>
<dbReference type="InterPro" id="IPR036390">
    <property type="entry name" value="WH_DNA-bd_sf"/>
</dbReference>
<evidence type="ECO:0000256" key="3">
    <source>
        <dbReference type="ARBA" id="ARBA00023163"/>
    </source>
</evidence>
<evidence type="ECO:0000313" key="6">
    <source>
        <dbReference type="EMBL" id="PSK97229.1"/>
    </source>
</evidence>
<dbReference type="PRINTS" id="PR00778">
    <property type="entry name" value="HTHARSR"/>
</dbReference>
<dbReference type="RefSeq" id="WP_106539435.1">
    <property type="nucleotide sequence ID" value="NZ_PYGE01000023.1"/>
</dbReference>
<gene>
    <name evidence="6" type="ORF">CLV30_12328</name>
</gene>
<keyword evidence="3" id="KW-0804">Transcription</keyword>
<dbReference type="PROSITE" id="PS50987">
    <property type="entry name" value="HTH_ARSR_2"/>
    <property type="match status" value="1"/>
</dbReference>
<dbReference type="PANTHER" id="PTHR33154">
    <property type="entry name" value="TRANSCRIPTIONAL REGULATOR, ARSR FAMILY"/>
    <property type="match status" value="1"/>
</dbReference>
<protein>
    <submittedName>
        <fullName evidence="6">DNA-binding transcriptional ArsR family regulator</fullName>
    </submittedName>
</protein>
<proteinExistence type="predicted"/>
<keyword evidence="1" id="KW-0805">Transcription regulation</keyword>
<accession>A0A2P8DJ79</accession>
<feature type="region of interest" description="Disordered" evidence="4">
    <location>
        <begin position="128"/>
        <end position="151"/>
    </location>
</feature>
<dbReference type="GO" id="GO:0003700">
    <property type="term" value="F:DNA-binding transcription factor activity"/>
    <property type="evidence" value="ECO:0007669"/>
    <property type="project" value="InterPro"/>
</dbReference>
<dbReference type="EMBL" id="PYGE01000023">
    <property type="protein sequence ID" value="PSK97229.1"/>
    <property type="molecule type" value="Genomic_DNA"/>
</dbReference>
<sequence>MTMNRTALDGPAVMLFHSLADPARLAILRLLADGERRVVDLTAELGLAQSTVSGHLACLRSAGLVEAHPHGRATFYVLANSELWGLMAAAEKALGVSGTTVELCPEHHRPAAVTCGSSVHGCLAHAEHGREPHEHPGTHPAPHPATHPGRH</sequence>
<dbReference type="InterPro" id="IPR011991">
    <property type="entry name" value="ArsR-like_HTH"/>
</dbReference>
<dbReference type="InterPro" id="IPR051081">
    <property type="entry name" value="HTH_MetalResp_TranReg"/>
</dbReference>
<dbReference type="InterPro" id="IPR036388">
    <property type="entry name" value="WH-like_DNA-bd_sf"/>
</dbReference>
<comment type="caution">
    <text evidence="6">The sequence shown here is derived from an EMBL/GenBank/DDBJ whole genome shotgun (WGS) entry which is preliminary data.</text>
</comment>
<dbReference type="InterPro" id="IPR001845">
    <property type="entry name" value="HTH_ArsR_DNA-bd_dom"/>
</dbReference>
<dbReference type="Proteomes" id="UP000243528">
    <property type="component" value="Unassembled WGS sequence"/>
</dbReference>
<feature type="domain" description="HTH arsR-type" evidence="5">
    <location>
        <begin position="4"/>
        <end position="98"/>
    </location>
</feature>
<dbReference type="NCBIfam" id="NF033788">
    <property type="entry name" value="HTH_metalloreg"/>
    <property type="match status" value="1"/>
</dbReference>
<reference evidence="6 7" key="1">
    <citation type="submission" date="2018-03" db="EMBL/GenBank/DDBJ databases">
        <title>Genomic Encyclopedia of Archaeal and Bacterial Type Strains, Phase II (KMG-II): from individual species to whole genera.</title>
        <authorList>
            <person name="Goeker M."/>
        </authorList>
    </citation>
    <scope>NUCLEOTIDE SEQUENCE [LARGE SCALE GENOMIC DNA]</scope>
    <source>
        <strain evidence="6 7">DSM 45211</strain>
    </source>
</reference>
<evidence type="ECO:0000256" key="4">
    <source>
        <dbReference type="SAM" id="MobiDB-lite"/>
    </source>
</evidence>
<evidence type="ECO:0000259" key="5">
    <source>
        <dbReference type="PROSITE" id="PS50987"/>
    </source>
</evidence>
<dbReference type="OrthoDB" id="3401849at2"/>
<dbReference type="CDD" id="cd00090">
    <property type="entry name" value="HTH_ARSR"/>
    <property type="match status" value="1"/>
</dbReference>
<dbReference type="PANTHER" id="PTHR33154:SF18">
    <property type="entry name" value="ARSENICAL RESISTANCE OPERON REPRESSOR"/>
    <property type="match status" value="1"/>
</dbReference>
<keyword evidence="2 6" id="KW-0238">DNA-binding</keyword>
<organism evidence="6 7">
    <name type="scientific">Haloactinopolyspora alba</name>
    <dbReference type="NCBI Taxonomy" id="648780"/>
    <lineage>
        <taxon>Bacteria</taxon>
        <taxon>Bacillati</taxon>
        <taxon>Actinomycetota</taxon>
        <taxon>Actinomycetes</taxon>
        <taxon>Jiangellales</taxon>
        <taxon>Jiangellaceae</taxon>
        <taxon>Haloactinopolyspora</taxon>
    </lineage>
</organism>
<dbReference type="Gene3D" id="1.10.10.10">
    <property type="entry name" value="Winged helix-like DNA-binding domain superfamily/Winged helix DNA-binding domain"/>
    <property type="match status" value="1"/>
</dbReference>
<name>A0A2P8DJ79_9ACTN</name>
<dbReference type="GO" id="GO:0003677">
    <property type="term" value="F:DNA binding"/>
    <property type="evidence" value="ECO:0007669"/>
    <property type="project" value="UniProtKB-KW"/>
</dbReference>
<evidence type="ECO:0000313" key="7">
    <source>
        <dbReference type="Proteomes" id="UP000243528"/>
    </source>
</evidence>
<dbReference type="SMART" id="SM00418">
    <property type="entry name" value="HTH_ARSR"/>
    <property type="match status" value="1"/>
</dbReference>